<dbReference type="Gene3D" id="1.10.10.60">
    <property type="entry name" value="Homeodomain-like"/>
    <property type="match status" value="1"/>
</dbReference>
<comment type="caution">
    <text evidence="4">The sequence shown here is derived from an EMBL/GenBank/DDBJ whole genome shotgun (WGS) entry which is preliminary data.</text>
</comment>
<dbReference type="GO" id="GO:0003677">
    <property type="term" value="F:DNA binding"/>
    <property type="evidence" value="ECO:0007669"/>
    <property type="project" value="InterPro"/>
</dbReference>
<evidence type="ECO:0000313" key="5">
    <source>
        <dbReference type="Proteomes" id="UP001162156"/>
    </source>
</evidence>
<evidence type="ECO:0008006" key="6">
    <source>
        <dbReference type="Google" id="ProtNLM"/>
    </source>
</evidence>
<proteinExistence type="predicted"/>
<dbReference type="GO" id="GO:0005634">
    <property type="term" value="C:nucleus"/>
    <property type="evidence" value="ECO:0007669"/>
    <property type="project" value="UniProtKB-SubCell"/>
</dbReference>
<dbReference type="InterPro" id="IPR004875">
    <property type="entry name" value="DDE_SF_endonuclease_dom"/>
</dbReference>
<dbReference type="AlphaFoldDB" id="A0AAV8XNP5"/>
<sequence>MSQSKRPYKTYSEDRMESAVNCVKNDGVSIKRAAEMFAIYRTTLMNHVKNYKCNAIGRPTVPTRDEEQLIVHALTKLANWELGLDRFQLQICVQDYLRRIDRENPFKNCLPGKDWIAGFEKRWKDQLSRRIAQNLPKNRAGACSVEVLKDFHRKLKDTIERNNLESRSQNIFNCDESSFQTDVGIQKILCRKGSRNPHKVVGSVTKSTYTVLVCCNTIGDYLPLYVNYKALHLYSNWCQNGSEDAVYKCSPSGWMESSQFANWLENVFIKQNTKLSF</sequence>
<feature type="domain" description="DDE-1" evidence="2">
    <location>
        <begin position="207"/>
        <end position="272"/>
    </location>
</feature>
<comment type="subcellular location">
    <subcellularLocation>
        <location evidence="1">Nucleus</location>
    </subcellularLocation>
</comment>
<dbReference type="Proteomes" id="UP001162156">
    <property type="component" value="Unassembled WGS sequence"/>
</dbReference>
<reference evidence="4" key="1">
    <citation type="journal article" date="2023" name="Insect Mol. Biol.">
        <title>Genome sequencing provides insights into the evolution of gene families encoding plant cell wall-degrading enzymes in longhorned beetles.</title>
        <authorList>
            <person name="Shin N.R."/>
            <person name="Okamura Y."/>
            <person name="Kirsch R."/>
            <person name="Pauchet Y."/>
        </authorList>
    </citation>
    <scope>NUCLEOTIDE SEQUENCE</scope>
    <source>
        <strain evidence="4">RBIC_L_NR</strain>
    </source>
</reference>
<accession>A0AAV8XNP5</accession>
<dbReference type="EMBL" id="JANEYF010003015">
    <property type="protein sequence ID" value="KAJ8940182.1"/>
    <property type="molecule type" value="Genomic_DNA"/>
</dbReference>
<feature type="domain" description="HTH psq-type" evidence="3">
    <location>
        <begin position="12"/>
        <end position="49"/>
    </location>
</feature>
<organism evidence="4 5">
    <name type="scientific">Rhamnusium bicolor</name>
    <dbReference type="NCBI Taxonomy" id="1586634"/>
    <lineage>
        <taxon>Eukaryota</taxon>
        <taxon>Metazoa</taxon>
        <taxon>Ecdysozoa</taxon>
        <taxon>Arthropoda</taxon>
        <taxon>Hexapoda</taxon>
        <taxon>Insecta</taxon>
        <taxon>Pterygota</taxon>
        <taxon>Neoptera</taxon>
        <taxon>Endopterygota</taxon>
        <taxon>Coleoptera</taxon>
        <taxon>Polyphaga</taxon>
        <taxon>Cucujiformia</taxon>
        <taxon>Chrysomeloidea</taxon>
        <taxon>Cerambycidae</taxon>
        <taxon>Lepturinae</taxon>
        <taxon>Rhagiini</taxon>
        <taxon>Rhamnusium</taxon>
    </lineage>
</organism>
<gene>
    <name evidence="4" type="ORF">NQ314_010801</name>
</gene>
<evidence type="ECO:0000256" key="1">
    <source>
        <dbReference type="ARBA" id="ARBA00004123"/>
    </source>
</evidence>
<dbReference type="SUPFAM" id="SSF46689">
    <property type="entry name" value="Homeodomain-like"/>
    <property type="match status" value="1"/>
</dbReference>
<evidence type="ECO:0000259" key="3">
    <source>
        <dbReference type="Pfam" id="PF05225"/>
    </source>
</evidence>
<dbReference type="Pfam" id="PF03184">
    <property type="entry name" value="DDE_1"/>
    <property type="match status" value="1"/>
</dbReference>
<protein>
    <recommendedName>
        <fullName evidence="6">Transposase</fullName>
    </recommendedName>
</protein>
<dbReference type="InterPro" id="IPR007889">
    <property type="entry name" value="HTH_Psq"/>
</dbReference>
<evidence type="ECO:0000259" key="2">
    <source>
        <dbReference type="Pfam" id="PF03184"/>
    </source>
</evidence>
<evidence type="ECO:0000313" key="4">
    <source>
        <dbReference type="EMBL" id="KAJ8940182.1"/>
    </source>
</evidence>
<name>A0AAV8XNP5_9CUCU</name>
<dbReference type="InterPro" id="IPR009057">
    <property type="entry name" value="Homeodomain-like_sf"/>
</dbReference>
<keyword evidence="5" id="KW-1185">Reference proteome</keyword>
<dbReference type="Pfam" id="PF05225">
    <property type="entry name" value="HTH_psq"/>
    <property type="match status" value="1"/>
</dbReference>